<name>A0A086T1D9_HAPC1</name>
<dbReference type="InterPro" id="IPR040153">
    <property type="entry name" value="Rcf2"/>
</dbReference>
<dbReference type="PANTHER" id="PTHR28018">
    <property type="entry name" value="RESPIRATORY SUPERCOMPLEX FACTOR 2, MITOCHONDRIAL"/>
    <property type="match status" value="1"/>
</dbReference>
<dbReference type="PROSITE" id="PS51503">
    <property type="entry name" value="HIG1"/>
    <property type="match status" value="1"/>
</dbReference>
<evidence type="ECO:0000259" key="6">
    <source>
        <dbReference type="PROSITE" id="PS51503"/>
    </source>
</evidence>
<dbReference type="HOGENOM" id="CLU_079101_0_1_1"/>
<dbReference type="OrthoDB" id="1915122at2759"/>
<evidence type="ECO:0000256" key="1">
    <source>
        <dbReference type="ARBA" id="ARBA00004173"/>
    </source>
</evidence>
<proteinExistence type="predicted"/>
<evidence type="ECO:0000313" key="8">
    <source>
        <dbReference type="Proteomes" id="UP000029964"/>
    </source>
</evidence>
<feature type="domain" description="HIG1" evidence="6">
    <location>
        <begin position="89"/>
        <end position="180"/>
    </location>
</feature>
<dbReference type="AlphaFoldDB" id="A0A086T1D9"/>
<evidence type="ECO:0000256" key="4">
    <source>
        <dbReference type="ARBA" id="ARBA00023136"/>
    </source>
</evidence>
<evidence type="ECO:0000313" key="7">
    <source>
        <dbReference type="EMBL" id="KFH43171.1"/>
    </source>
</evidence>
<feature type="transmembrane region" description="Helical" evidence="5">
    <location>
        <begin position="24"/>
        <end position="43"/>
    </location>
</feature>
<gene>
    <name evidence="7" type="ORF">ACRE_060870</name>
</gene>
<dbReference type="Proteomes" id="UP000029964">
    <property type="component" value="Unassembled WGS sequence"/>
</dbReference>
<comment type="subcellular location">
    <subcellularLocation>
        <location evidence="1">Mitochondrion</location>
    </subcellularLocation>
</comment>
<comment type="caution">
    <text evidence="7">The sequence shown here is derived from an EMBL/GenBank/DDBJ whole genome shotgun (WGS) entry which is preliminary data.</text>
</comment>
<dbReference type="STRING" id="857340.A0A086T1D9"/>
<keyword evidence="4 5" id="KW-0472">Membrane</keyword>
<evidence type="ECO:0000256" key="3">
    <source>
        <dbReference type="ARBA" id="ARBA00022989"/>
    </source>
</evidence>
<dbReference type="PANTHER" id="PTHR28018:SF3">
    <property type="entry name" value="RESPIRATORY SUPERCOMPLEX FACTOR 2, MITOCHONDRIAL"/>
    <property type="match status" value="1"/>
</dbReference>
<keyword evidence="2 5" id="KW-0812">Transmembrane</keyword>
<reference evidence="8" key="1">
    <citation type="journal article" date="2014" name="Genome Announc.">
        <title>Genome sequence and annotation of Acremonium chrysogenum, producer of the beta-lactam antibiotic cephalosporin C.</title>
        <authorList>
            <person name="Terfehr D."/>
            <person name="Dahlmann T.A."/>
            <person name="Specht T."/>
            <person name="Zadra I."/>
            <person name="Kuernsteiner H."/>
            <person name="Kueck U."/>
        </authorList>
    </citation>
    <scope>NUCLEOTIDE SEQUENCE [LARGE SCALE GENOMIC DNA]</scope>
    <source>
        <strain evidence="8">ATCC 11550 / CBS 779.69 / DSM 880 / IAM 14645 / JCM 23072 / IMI 49137</strain>
    </source>
</reference>
<dbReference type="EMBL" id="JPKY01000076">
    <property type="protein sequence ID" value="KFH43171.1"/>
    <property type="molecule type" value="Genomic_DNA"/>
</dbReference>
<protein>
    <submittedName>
        <fullName evidence="7">Respiratory supercomplex factor 2-like protein</fullName>
    </submittedName>
</protein>
<evidence type="ECO:0000256" key="2">
    <source>
        <dbReference type="ARBA" id="ARBA00022692"/>
    </source>
</evidence>
<organism evidence="7 8">
    <name type="scientific">Hapsidospora chrysogenum (strain ATCC 11550 / CBS 779.69 / DSM 880 / IAM 14645 / JCM 23072 / IMI 49137)</name>
    <name type="common">Acremonium chrysogenum</name>
    <dbReference type="NCBI Taxonomy" id="857340"/>
    <lineage>
        <taxon>Eukaryota</taxon>
        <taxon>Fungi</taxon>
        <taxon>Dikarya</taxon>
        <taxon>Ascomycota</taxon>
        <taxon>Pezizomycotina</taxon>
        <taxon>Sordariomycetes</taxon>
        <taxon>Hypocreomycetidae</taxon>
        <taxon>Hypocreales</taxon>
        <taxon>Bionectriaceae</taxon>
        <taxon>Hapsidospora</taxon>
    </lineage>
</organism>
<keyword evidence="8" id="KW-1185">Reference proteome</keyword>
<dbReference type="InterPro" id="IPR007667">
    <property type="entry name" value="Hypoxia_induced_domain"/>
</dbReference>
<accession>A0A086T1D9</accession>
<dbReference type="GO" id="GO:0005739">
    <property type="term" value="C:mitochondrion"/>
    <property type="evidence" value="ECO:0007669"/>
    <property type="project" value="UniProtKB-SubCell"/>
</dbReference>
<evidence type="ECO:0000256" key="5">
    <source>
        <dbReference type="SAM" id="Phobius"/>
    </source>
</evidence>
<sequence>MKVVVKGEEQDYSRSIRSAGLKTGLAGLAVGVAAVAGLQKWYIPFRHLPLYIKSTTAIYPGMFAISIGANRAAHAYESSLHPEMQKYIQETKRLTKEIHDLEPRDQRARDWLHEYQYYILGAVWASTMAIGLERMRKDRVTPEAMKLVQARLPAQAATIAALLAIAAFEVKDKAMGKGKFQPVMVVDRQEQKM</sequence>
<dbReference type="GO" id="GO:0033617">
    <property type="term" value="P:mitochondrial respiratory chain complex IV assembly"/>
    <property type="evidence" value="ECO:0007669"/>
    <property type="project" value="TreeGrafter"/>
</dbReference>
<dbReference type="Pfam" id="PF04588">
    <property type="entry name" value="HIG_1_N"/>
    <property type="match status" value="1"/>
</dbReference>
<keyword evidence="3 5" id="KW-1133">Transmembrane helix</keyword>